<keyword evidence="2" id="KW-1185">Reference proteome</keyword>
<sequence length="58" mass="6566">MTLQIFTRGCYFSLPANVPSNGWHNRNQLNEDEDIFQRIMSEVSSALDVDSFKGGLCL</sequence>
<reference evidence="1" key="1">
    <citation type="journal article" date="2019" name="bioRxiv">
        <title>The Genome of the Zebra Mussel, Dreissena polymorpha: A Resource for Invasive Species Research.</title>
        <authorList>
            <person name="McCartney M.A."/>
            <person name="Auch B."/>
            <person name="Kono T."/>
            <person name="Mallez S."/>
            <person name="Zhang Y."/>
            <person name="Obille A."/>
            <person name="Becker A."/>
            <person name="Abrahante J.E."/>
            <person name="Garbe J."/>
            <person name="Badalamenti J.P."/>
            <person name="Herman A."/>
            <person name="Mangelson H."/>
            <person name="Liachko I."/>
            <person name="Sullivan S."/>
            <person name="Sone E.D."/>
            <person name="Koren S."/>
            <person name="Silverstein K.A.T."/>
            <person name="Beckman K.B."/>
            <person name="Gohl D.M."/>
        </authorList>
    </citation>
    <scope>NUCLEOTIDE SEQUENCE</scope>
    <source>
        <strain evidence="1">Duluth1</strain>
        <tissue evidence="1">Whole animal</tissue>
    </source>
</reference>
<evidence type="ECO:0000313" key="1">
    <source>
        <dbReference type="EMBL" id="KAH3821371.1"/>
    </source>
</evidence>
<proteinExistence type="predicted"/>
<name>A0A9D4GPS4_DREPO</name>
<reference evidence="1" key="2">
    <citation type="submission" date="2020-11" db="EMBL/GenBank/DDBJ databases">
        <authorList>
            <person name="McCartney M.A."/>
            <person name="Auch B."/>
            <person name="Kono T."/>
            <person name="Mallez S."/>
            <person name="Becker A."/>
            <person name="Gohl D.M."/>
            <person name="Silverstein K.A.T."/>
            <person name="Koren S."/>
            <person name="Bechman K.B."/>
            <person name="Herman A."/>
            <person name="Abrahante J.E."/>
            <person name="Garbe J."/>
        </authorList>
    </citation>
    <scope>NUCLEOTIDE SEQUENCE</scope>
    <source>
        <strain evidence="1">Duluth1</strain>
        <tissue evidence="1">Whole animal</tissue>
    </source>
</reference>
<organism evidence="1 2">
    <name type="scientific">Dreissena polymorpha</name>
    <name type="common">Zebra mussel</name>
    <name type="synonym">Mytilus polymorpha</name>
    <dbReference type="NCBI Taxonomy" id="45954"/>
    <lineage>
        <taxon>Eukaryota</taxon>
        <taxon>Metazoa</taxon>
        <taxon>Spiralia</taxon>
        <taxon>Lophotrochozoa</taxon>
        <taxon>Mollusca</taxon>
        <taxon>Bivalvia</taxon>
        <taxon>Autobranchia</taxon>
        <taxon>Heteroconchia</taxon>
        <taxon>Euheterodonta</taxon>
        <taxon>Imparidentia</taxon>
        <taxon>Neoheterodontei</taxon>
        <taxon>Myida</taxon>
        <taxon>Dreissenoidea</taxon>
        <taxon>Dreissenidae</taxon>
        <taxon>Dreissena</taxon>
    </lineage>
</organism>
<dbReference type="Proteomes" id="UP000828390">
    <property type="component" value="Unassembled WGS sequence"/>
</dbReference>
<protein>
    <submittedName>
        <fullName evidence="1">Uncharacterized protein</fullName>
    </submittedName>
</protein>
<gene>
    <name evidence="1" type="ORF">DPMN_123135</name>
</gene>
<comment type="caution">
    <text evidence="1">The sequence shown here is derived from an EMBL/GenBank/DDBJ whole genome shotgun (WGS) entry which is preliminary data.</text>
</comment>
<dbReference type="EMBL" id="JAIWYP010000005">
    <property type="protein sequence ID" value="KAH3821371.1"/>
    <property type="molecule type" value="Genomic_DNA"/>
</dbReference>
<accession>A0A9D4GPS4</accession>
<dbReference type="AlphaFoldDB" id="A0A9D4GPS4"/>
<evidence type="ECO:0000313" key="2">
    <source>
        <dbReference type="Proteomes" id="UP000828390"/>
    </source>
</evidence>